<feature type="region of interest" description="Disordered" evidence="1">
    <location>
        <begin position="272"/>
        <end position="370"/>
    </location>
</feature>
<reference evidence="2" key="2">
    <citation type="submission" date="2023-02" db="EMBL/GenBank/DDBJ databases">
        <authorList>
            <person name="Sun Q."/>
            <person name="Mori K."/>
        </authorList>
    </citation>
    <scope>NUCLEOTIDE SEQUENCE</scope>
    <source>
        <strain evidence="2">NBRC 112290</strain>
    </source>
</reference>
<feature type="compositionally biased region" description="Low complexity" evidence="1">
    <location>
        <begin position="345"/>
        <end position="355"/>
    </location>
</feature>
<evidence type="ECO:0000256" key="1">
    <source>
        <dbReference type="SAM" id="MobiDB-lite"/>
    </source>
</evidence>
<reference evidence="2" key="1">
    <citation type="journal article" date="2014" name="Int. J. Syst. Evol. Microbiol.">
        <title>Complete genome sequence of Corynebacterium casei LMG S-19264T (=DSM 44701T), isolated from a smear-ripened cheese.</title>
        <authorList>
            <consortium name="US DOE Joint Genome Institute (JGI-PGF)"/>
            <person name="Walter F."/>
            <person name="Albersmeier A."/>
            <person name="Kalinowski J."/>
            <person name="Ruckert C."/>
        </authorList>
    </citation>
    <scope>NUCLEOTIDE SEQUENCE</scope>
    <source>
        <strain evidence="2">NBRC 112290</strain>
    </source>
</reference>
<dbReference type="SUPFAM" id="SSF56112">
    <property type="entry name" value="Protein kinase-like (PK-like)"/>
    <property type="match status" value="1"/>
</dbReference>
<dbReference type="InterPro" id="IPR011009">
    <property type="entry name" value="Kinase-like_dom_sf"/>
</dbReference>
<keyword evidence="3" id="KW-1185">Reference proteome</keyword>
<dbReference type="Proteomes" id="UP001157161">
    <property type="component" value="Unassembled WGS sequence"/>
</dbReference>
<protein>
    <submittedName>
        <fullName evidence="2">Uncharacterized protein</fullName>
    </submittedName>
</protein>
<dbReference type="AlphaFoldDB" id="A0AA37XI56"/>
<name>A0AA37XI56_9MICO</name>
<organism evidence="2 3">
    <name type="scientific">Litorihabitans aurantiacus</name>
    <dbReference type="NCBI Taxonomy" id="1930061"/>
    <lineage>
        <taxon>Bacteria</taxon>
        <taxon>Bacillati</taxon>
        <taxon>Actinomycetota</taxon>
        <taxon>Actinomycetes</taxon>
        <taxon>Micrococcales</taxon>
        <taxon>Beutenbergiaceae</taxon>
        <taxon>Litorihabitans</taxon>
    </lineage>
</organism>
<accession>A0AA37XI56</accession>
<feature type="compositionally biased region" description="Low complexity" evidence="1">
    <location>
        <begin position="295"/>
        <end position="334"/>
    </location>
</feature>
<evidence type="ECO:0000313" key="2">
    <source>
        <dbReference type="EMBL" id="GMA33457.1"/>
    </source>
</evidence>
<comment type="caution">
    <text evidence="2">The sequence shown here is derived from an EMBL/GenBank/DDBJ whole genome shotgun (WGS) entry which is preliminary data.</text>
</comment>
<evidence type="ECO:0000313" key="3">
    <source>
        <dbReference type="Proteomes" id="UP001157161"/>
    </source>
</evidence>
<gene>
    <name evidence="2" type="ORF">GCM10025875_34490</name>
</gene>
<dbReference type="EMBL" id="BSUM01000001">
    <property type="protein sequence ID" value="GMA33457.1"/>
    <property type="molecule type" value="Genomic_DNA"/>
</dbReference>
<sequence length="370" mass="37489">MSAAGDGERDAPTHDPRVPALAMLLDDAATARWLREAGLEVGDGGAGDGGVDVGGAGDGARVRYLRHKPGTSVQAWVEVAAPDGGPVRHAIVLGTAAGGGAKRSKLARSAARRGTWAVSGADDARIEDAVADDARAEAARTDDARAAGADGTRAIAVGHAADRALPALAPVLRTGVVTLRHNPGRRWVGRSATGELVKVSAPGREATAAHGARVLAAHGVPTPPVLESGGGLLRLDFWPGTTLEGRLVEPDLEMCGRLVARLHAIPVAALDRDDAPIPAPGGASSPTETSRRTRCSGARTASSRCSTSTGSRSPRPRATSAASRGTSSRGCRPPTSRRIRPSSPPARGGSSAPCSRGTGPPGASSRRTTS</sequence>
<proteinExistence type="predicted"/>